<sequence length="49" mass="5431">MWIVSENCTILLGDCQYGRIRGVGAGERKKGGIEEKQREGIDIVRLPVS</sequence>
<accession>A8RUJ1</accession>
<name>A8RUJ1_ENTBW</name>
<dbReference type="EMBL" id="ABCC02000033">
    <property type="protein sequence ID" value="EDP15863.1"/>
    <property type="molecule type" value="Genomic_DNA"/>
</dbReference>
<evidence type="ECO:0000313" key="1">
    <source>
        <dbReference type="EMBL" id="EDP15863.1"/>
    </source>
</evidence>
<dbReference type="PaxDb" id="411902-CLOBOL_04034"/>
<proteinExistence type="predicted"/>
<dbReference type="HOGENOM" id="CLU_3134054_0_0_9"/>
<organism evidence="1 2">
    <name type="scientific">Enterocloster bolteae (strain ATCC BAA-613 / DSM 15670 / CCUG 46953 / JCM 12243 / WAL 16351)</name>
    <name type="common">Clostridium bolteae</name>
    <dbReference type="NCBI Taxonomy" id="411902"/>
    <lineage>
        <taxon>Bacteria</taxon>
        <taxon>Bacillati</taxon>
        <taxon>Bacillota</taxon>
        <taxon>Clostridia</taxon>
        <taxon>Lachnospirales</taxon>
        <taxon>Lachnospiraceae</taxon>
        <taxon>Enterocloster</taxon>
    </lineage>
</organism>
<reference evidence="1 2" key="1">
    <citation type="submission" date="2007-08" db="EMBL/GenBank/DDBJ databases">
        <authorList>
            <person name="Fulton L."/>
            <person name="Clifton S."/>
            <person name="Fulton B."/>
            <person name="Xu J."/>
            <person name="Minx P."/>
            <person name="Pepin K.H."/>
            <person name="Johnson M."/>
            <person name="Thiruvilangam P."/>
            <person name="Bhonagiri V."/>
            <person name="Nash W.E."/>
            <person name="Mardis E.R."/>
            <person name="Wilson R.K."/>
        </authorList>
    </citation>
    <scope>NUCLEOTIDE SEQUENCE [LARGE SCALE GENOMIC DNA]</scope>
    <source>
        <strain evidence="2">ATCC BAA-613 / DSM 15670 / CCUG 46953 / JCM 12243 / WAL 16351</strain>
    </source>
</reference>
<dbReference type="Proteomes" id="UP000005396">
    <property type="component" value="Unassembled WGS sequence"/>
</dbReference>
<reference evidence="1 2" key="2">
    <citation type="submission" date="2007-09" db="EMBL/GenBank/DDBJ databases">
        <title>Draft genome sequence of Clostridium bolteae (ATCC BAA-613).</title>
        <authorList>
            <person name="Sudarsanam P."/>
            <person name="Ley R."/>
            <person name="Guruge J."/>
            <person name="Turnbaugh P.J."/>
            <person name="Mahowald M."/>
            <person name="Liep D."/>
            <person name="Gordon J."/>
        </authorList>
    </citation>
    <scope>NUCLEOTIDE SEQUENCE [LARGE SCALE GENOMIC DNA]</scope>
    <source>
        <strain evidence="2">ATCC BAA-613 / DSM 15670 / CCUG 46953 / JCM 12243 / WAL 16351</strain>
    </source>
</reference>
<comment type="caution">
    <text evidence="1">The sequence shown here is derived from an EMBL/GenBank/DDBJ whole genome shotgun (WGS) entry which is preliminary data.</text>
</comment>
<gene>
    <name evidence="1" type="ORF">CLOBOL_04034</name>
</gene>
<protein>
    <submittedName>
        <fullName evidence="1">Uncharacterized protein</fullName>
    </submittedName>
</protein>
<evidence type="ECO:0000313" key="2">
    <source>
        <dbReference type="Proteomes" id="UP000005396"/>
    </source>
</evidence>
<dbReference type="AlphaFoldDB" id="A8RUJ1"/>